<evidence type="ECO:0008006" key="3">
    <source>
        <dbReference type="Google" id="ProtNLM"/>
    </source>
</evidence>
<dbReference type="STRING" id="1454003.AW10_02779"/>
<organism evidence="1 2">
    <name type="scientific">Candidatus Accumulibacter appositus</name>
    <dbReference type="NCBI Taxonomy" id="1454003"/>
    <lineage>
        <taxon>Bacteria</taxon>
        <taxon>Pseudomonadati</taxon>
        <taxon>Pseudomonadota</taxon>
        <taxon>Betaproteobacteria</taxon>
        <taxon>Candidatus Accumulibacter</taxon>
    </lineage>
</organism>
<proteinExistence type="predicted"/>
<sequence length="441" mass="46305">MSFKTDRLAALFPDVYAANERDSLLHRLLDALAAELLSGDAAVKDLLKSHWIDYARGGGLDGLGALFGVARRRLADGTPEDDATFRPLLKSTVQSFVGGGTVEAVKGSVRAALGLPYDLRLLQSQIAAPDGSLAPGAAKLVVGLADLVQIEEFSPKAEVVLGNAVPTSSGSTTTLAVDFATVEPVTPRIEWHFSQGGGRHLSVVRQDSGAGVVSRDAFVVPQGSTLVLAGDGAAGFSASIGSVDVSAAFVDVDGVAPPLLPEVPAGGSQWIFSAAGAAEFEHSSYDQGAAFDAAAFTVRMAWIRYQPLTFDVVVPYFVDAAVKRILAGTGYEKRFTVFKGLSLDAIQKVVDQQQAAGVRGMVQYSLALPGESSERRAWEDQGAVERFSVTADHRHSETHDASEELLVGALGSALEMHDASERFAIGGIFDVAVADGSFGFH</sequence>
<dbReference type="Proteomes" id="UP000021816">
    <property type="component" value="Unassembled WGS sequence"/>
</dbReference>
<evidence type="ECO:0000313" key="2">
    <source>
        <dbReference type="Proteomes" id="UP000021816"/>
    </source>
</evidence>
<dbReference type="PATRIC" id="fig|1454003.3.peg.2836"/>
<dbReference type="EMBL" id="JEMX01000065">
    <property type="protein sequence ID" value="EXI78789.1"/>
    <property type="molecule type" value="Genomic_DNA"/>
</dbReference>
<gene>
    <name evidence="1" type="ORF">AW10_02779</name>
</gene>
<dbReference type="AlphaFoldDB" id="A0A011QIW5"/>
<reference evidence="1 2" key="1">
    <citation type="submission" date="2014-02" db="EMBL/GenBank/DDBJ databases">
        <title>Expanding our view of genomic diversity in Candidatus Accumulibacter clades.</title>
        <authorList>
            <person name="Skennerton C.T."/>
            <person name="Barr J.J."/>
            <person name="Slater F.R."/>
            <person name="Bond P.L."/>
            <person name="Tyson G.W."/>
        </authorList>
    </citation>
    <scope>NUCLEOTIDE SEQUENCE [LARGE SCALE GENOMIC DNA]</scope>
    <source>
        <strain evidence="2">BA-92</strain>
    </source>
</reference>
<protein>
    <recommendedName>
        <fullName evidence="3">Baseplate protein J-like domain-containing protein</fullName>
    </recommendedName>
</protein>
<comment type="caution">
    <text evidence="1">The sequence shown here is derived from an EMBL/GenBank/DDBJ whole genome shotgun (WGS) entry which is preliminary data.</text>
</comment>
<accession>A0A011QIW5</accession>
<evidence type="ECO:0000313" key="1">
    <source>
        <dbReference type="EMBL" id="EXI78789.1"/>
    </source>
</evidence>
<name>A0A011QIW5_9PROT</name>